<comment type="caution">
    <text evidence="1">The sequence shown here is derived from an EMBL/GenBank/DDBJ whole genome shotgun (WGS) entry which is preliminary data.</text>
</comment>
<dbReference type="EMBL" id="JBBNAE010000010">
    <property type="protein sequence ID" value="KAK9091254.1"/>
    <property type="molecule type" value="Genomic_DNA"/>
</dbReference>
<evidence type="ECO:0008006" key="3">
    <source>
        <dbReference type="Google" id="ProtNLM"/>
    </source>
</evidence>
<sequence>MMSKAGSSSGSCKMDGVGSAQFPIGLRVLVVDDDTVCLRVLDHMLRKCLYHECTKCPHGCTINYGLNAEIICYEPREKNNEANKPYEKQSCLHKLK</sequence>
<protein>
    <recommendedName>
        <fullName evidence="3">Response regulatory domain-containing protein</fullName>
    </recommendedName>
</protein>
<proteinExistence type="predicted"/>
<name>A0AAP0EM15_9MAGN</name>
<evidence type="ECO:0000313" key="1">
    <source>
        <dbReference type="EMBL" id="KAK9091254.1"/>
    </source>
</evidence>
<reference evidence="1 2" key="1">
    <citation type="submission" date="2024-01" db="EMBL/GenBank/DDBJ databases">
        <title>Genome assemblies of Stephania.</title>
        <authorList>
            <person name="Yang L."/>
        </authorList>
    </citation>
    <scope>NUCLEOTIDE SEQUENCE [LARGE SCALE GENOMIC DNA]</scope>
    <source>
        <strain evidence="1">QJT</strain>
        <tissue evidence="1">Leaf</tissue>
    </source>
</reference>
<gene>
    <name evidence="1" type="ORF">Sjap_024431</name>
</gene>
<keyword evidence="2" id="KW-1185">Reference proteome</keyword>
<accession>A0AAP0EM15</accession>
<dbReference type="Proteomes" id="UP001417504">
    <property type="component" value="Unassembled WGS sequence"/>
</dbReference>
<dbReference type="AlphaFoldDB" id="A0AAP0EM15"/>
<organism evidence="1 2">
    <name type="scientific">Stephania japonica</name>
    <dbReference type="NCBI Taxonomy" id="461633"/>
    <lineage>
        <taxon>Eukaryota</taxon>
        <taxon>Viridiplantae</taxon>
        <taxon>Streptophyta</taxon>
        <taxon>Embryophyta</taxon>
        <taxon>Tracheophyta</taxon>
        <taxon>Spermatophyta</taxon>
        <taxon>Magnoliopsida</taxon>
        <taxon>Ranunculales</taxon>
        <taxon>Menispermaceae</taxon>
        <taxon>Menispermoideae</taxon>
        <taxon>Cissampelideae</taxon>
        <taxon>Stephania</taxon>
    </lineage>
</organism>
<evidence type="ECO:0000313" key="2">
    <source>
        <dbReference type="Proteomes" id="UP001417504"/>
    </source>
</evidence>
<dbReference type="Gene3D" id="3.40.50.2300">
    <property type="match status" value="1"/>
</dbReference>